<dbReference type="PROSITE" id="PS00135">
    <property type="entry name" value="TRYPSIN_SER"/>
    <property type="match status" value="1"/>
</dbReference>
<reference evidence="7" key="1">
    <citation type="submission" date="2021-01" db="UniProtKB">
        <authorList>
            <consortium name="EnsemblMetazoa"/>
        </authorList>
    </citation>
    <scope>IDENTIFICATION</scope>
</reference>
<evidence type="ECO:0000256" key="1">
    <source>
        <dbReference type="ARBA" id="ARBA00004239"/>
    </source>
</evidence>
<dbReference type="PROSITE" id="PS50240">
    <property type="entry name" value="TRYPSIN_DOM"/>
    <property type="match status" value="1"/>
</dbReference>
<evidence type="ECO:0000256" key="2">
    <source>
        <dbReference type="ARBA" id="ARBA00022670"/>
    </source>
</evidence>
<keyword evidence="8" id="KW-1185">Reference proteome</keyword>
<dbReference type="SUPFAM" id="SSF50494">
    <property type="entry name" value="Trypsin-like serine proteases"/>
    <property type="match status" value="1"/>
</dbReference>
<organism evidence="7 8">
    <name type="scientific">Nasonia vitripennis</name>
    <name type="common">Parasitic wasp</name>
    <dbReference type="NCBI Taxonomy" id="7425"/>
    <lineage>
        <taxon>Eukaryota</taxon>
        <taxon>Metazoa</taxon>
        <taxon>Ecdysozoa</taxon>
        <taxon>Arthropoda</taxon>
        <taxon>Hexapoda</taxon>
        <taxon>Insecta</taxon>
        <taxon>Pterygota</taxon>
        <taxon>Neoptera</taxon>
        <taxon>Endopterygota</taxon>
        <taxon>Hymenoptera</taxon>
        <taxon>Apocrita</taxon>
        <taxon>Proctotrupomorpha</taxon>
        <taxon>Chalcidoidea</taxon>
        <taxon>Pteromalidae</taxon>
        <taxon>Pteromalinae</taxon>
        <taxon>Nasonia</taxon>
    </lineage>
</organism>
<dbReference type="GO" id="GO:0004252">
    <property type="term" value="F:serine-type endopeptidase activity"/>
    <property type="evidence" value="ECO:0007669"/>
    <property type="project" value="InterPro"/>
</dbReference>
<sequence length="183" mass="19929">MTVVTGTNSLKSGGKSYKVDSLSYYEKYVDKTEDPDFMYDIGVITLAKEVELSKLVEIIPLPTKDVKGGEDAVITGWGTMKTPDSPLSQTLNKLNVQVVNNARCQLYYLGARTIQKSHICAFRKRGTGTCSGDSGGPLVSDGEIIGVVSGGVACAKGFPDIYTRIYYYLDYVKEIIGDKSTKQ</sequence>
<dbReference type="CDD" id="cd00190">
    <property type="entry name" value="Tryp_SPc"/>
    <property type="match status" value="1"/>
</dbReference>
<dbReference type="GO" id="GO:0006508">
    <property type="term" value="P:proteolysis"/>
    <property type="evidence" value="ECO:0007669"/>
    <property type="project" value="UniProtKB-KW"/>
</dbReference>
<dbReference type="InterPro" id="IPR001254">
    <property type="entry name" value="Trypsin_dom"/>
</dbReference>
<evidence type="ECO:0000313" key="8">
    <source>
        <dbReference type="Proteomes" id="UP000002358"/>
    </source>
</evidence>
<dbReference type="OrthoDB" id="6755574at2759"/>
<keyword evidence="4" id="KW-0720">Serine protease</keyword>
<dbReference type="InterPro" id="IPR050430">
    <property type="entry name" value="Peptidase_S1"/>
</dbReference>
<keyword evidence="3" id="KW-0378">Hydrolase</keyword>
<dbReference type="Pfam" id="PF00089">
    <property type="entry name" value="Trypsin"/>
    <property type="match status" value="1"/>
</dbReference>
<dbReference type="AlphaFoldDB" id="A0A7M7QFK1"/>
<keyword evidence="2" id="KW-0645">Protease</keyword>
<protein>
    <recommendedName>
        <fullName evidence="6">Peptidase S1 domain-containing protein</fullName>
    </recommendedName>
</protein>
<dbReference type="InterPro" id="IPR033116">
    <property type="entry name" value="TRYPSIN_SER"/>
</dbReference>
<accession>A0A7M7QFK1</accession>
<dbReference type="KEGG" id="nvi:100119350"/>
<name>A0A7M7QFK1_NASVI</name>
<feature type="domain" description="Peptidase S1" evidence="6">
    <location>
        <begin position="1"/>
        <end position="177"/>
    </location>
</feature>
<dbReference type="RefSeq" id="XP_031784702.1">
    <property type="nucleotide sequence ID" value="XM_031928842.1"/>
</dbReference>
<evidence type="ECO:0000313" key="7">
    <source>
        <dbReference type="EnsemblMetazoa" id="XP_031784702"/>
    </source>
</evidence>
<evidence type="ECO:0000259" key="6">
    <source>
        <dbReference type="PROSITE" id="PS50240"/>
    </source>
</evidence>
<evidence type="ECO:0000256" key="3">
    <source>
        <dbReference type="ARBA" id="ARBA00022801"/>
    </source>
</evidence>
<comment type="subcellular location">
    <subcellularLocation>
        <location evidence="1">Secreted</location>
        <location evidence="1">Extracellular space</location>
    </subcellularLocation>
</comment>
<dbReference type="InterPro" id="IPR009003">
    <property type="entry name" value="Peptidase_S1_PA"/>
</dbReference>
<evidence type="ECO:0000256" key="4">
    <source>
        <dbReference type="ARBA" id="ARBA00022825"/>
    </source>
</evidence>
<dbReference type="PANTHER" id="PTHR24276">
    <property type="entry name" value="POLYSERASE-RELATED"/>
    <property type="match status" value="1"/>
</dbReference>
<evidence type="ECO:0000256" key="5">
    <source>
        <dbReference type="ARBA" id="ARBA00023157"/>
    </source>
</evidence>
<dbReference type="InParanoid" id="A0A7M7QFK1"/>
<dbReference type="GO" id="GO:0005576">
    <property type="term" value="C:extracellular region"/>
    <property type="evidence" value="ECO:0007669"/>
    <property type="project" value="UniProtKB-SubCell"/>
</dbReference>
<dbReference type="InterPro" id="IPR043504">
    <property type="entry name" value="Peptidase_S1_PA_chymotrypsin"/>
</dbReference>
<dbReference type="EnsemblMetazoa" id="XM_031928842">
    <property type="protein sequence ID" value="XP_031784702"/>
    <property type="gene ID" value="LOC100119350"/>
</dbReference>
<keyword evidence="5" id="KW-1015">Disulfide bond</keyword>
<dbReference type="Proteomes" id="UP000002358">
    <property type="component" value="Chromosome 4"/>
</dbReference>
<dbReference type="SMR" id="A0A7M7QFK1"/>
<dbReference type="SMART" id="SM00020">
    <property type="entry name" value="Tryp_SPc"/>
    <property type="match status" value="1"/>
</dbReference>
<dbReference type="Gene3D" id="2.40.10.10">
    <property type="entry name" value="Trypsin-like serine proteases"/>
    <property type="match status" value="2"/>
</dbReference>
<dbReference type="PANTHER" id="PTHR24276:SF98">
    <property type="entry name" value="FI18310P1-RELATED"/>
    <property type="match status" value="1"/>
</dbReference>
<dbReference type="FunFam" id="2.40.10.10:FF:000036">
    <property type="entry name" value="Trypsin beta"/>
    <property type="match status" value="1"/>
</dbReference>
<proteinExistence type="predicted"/>
<dbReference type="GeneID" id="100119350"/>